<reference evidence="5 6" key="1">
    <citation type="submission" date="2019-06" db="EMBL/GenBank/DDBJ databases">
        <authorList>
            <person name="Li F."/>
        </authorList>
    </citation>
    <scope>NUCLEOTIDE SEQUENCE [LARGE SCALE GENOMIC DNA]</scope>
    <source>
        <strain evidence="5 6">10F1D-1</strain>
    </source>
</reference>
<dbReference type="PROSITE" id="PS50893">
    <property type="entry name" value="ABC_TRANSPORTER_2"/>
    <property type="match status" value="1"/>
</dbReference>
<keyword evidence="2" id="KW-0547">Nucleotide-binding</keyword>
<evidence type="ECO:0000313" key="5">
    <source>
        <dbReference type="EMBL" id="TPW77706.1"/>
    </source>
</evidence>
<dbReference type="OrthoDB" id="9802264at2"/>
<dbReference type="EMBL" id="VHQG01000001">
    <property type="protein sequence ID" value="TPW77706.1"/>
    <property type="molecule type" value="Genomic_DNA"/>
</dbReference>
<comment type="caution">
    <text evidence="5">The sequence shown here is derived from an EMBL/GenBank/DDBJ whole genome shotgun (WGS) entry which is preliminary data.</text>
</comment>
<keyword evidence="3 5" id="KW-0067">ATP-binding</keyword>
<dbReference type="CDD" id="cd03255">
    <property type="entry name" value="ABC_MJ0796_LolCDE_FtsE"/>
    <property type="match status" value="1"/>
</dbReference>
<dbReference type="PANTHER" id="PTHR24220">
    <property type="entry name" value="IMPORT ATP-BINDING PROTEIN"/>
    <property type="match status" value="1"/>
</dbReference>
<evidence type="ECO:0000259" key="4">
    <source>
        <dbReference type="PROSITE" id="PS50893"/>
    </source>
</evidence>
<dbReference type="Gene3D" id="3.40.50.300">
    <property type="entry name" value="P-loop containing nucleotide triphosphate hydrolases"/>
    <property type="match status" value="1"/>
</dbReference>
<accession>A0A506Y532</accession>
<dbReference type="SUPFAM" id="SSF52540">
    <property type="entry name" value="P-loop containing nucleoside triphosphate hydrolases"/>
    <property type="match status" value="1"/>
</dbReference>
<dbReference type="GO" id="GO:0022857">
    <property type="term" value="F:transmembrane transporter activity"/>
    <property type="evidence" value="ECO:0007669"/>
    <property type="project" value="TreeGrafter"/>
</dbReference>
<dbReference type="SMART" id="SM00382">
    <property type="entry name" value="AAA"/>
    <property type="match status" value="1"/>
</dbReference>
<dbReference type="GO" id="GO:0016887">
    <property type="term" value="F:ATP hydrolysis activity"/>
    <property type="evidence" value="ECO:0007669"/>
    <property type="project" value="InterPro"/>
</dbReference>
<evidence type="ECO:0000313" key="6">
    <source>
        <dbReference type="Proteomes" id="UP000316252"/>
    </source>
</evidence>
<name>A0A506Y532_9MICO</name>
<keyword evidence="1" id="KW-0813">Transport</keyword>
<dbReference type="GO" id="GO:0005886">
    <property type="term" value="C:plasma membrane"/>
    <property type="evidence" value="ECO:0007669"/>
    <property type="project" value="TreeGrafter"/>
</dbReference>
<organism evidence="5 6">
    <name type="scientific">Schumannella soli</name>
    <dbReference type="NCBI Taxonomy" id="2590779"/>
    <lineage>
        <taxon>Bacteria</taxon>
        <taxon>Bacillati</taxon>
        <taxon>Actinomycetota</taxon>
        <taxon>Actinomycetes</taxon>
        <taxon>Micrococcales</taxon>
        <taxon>Microbacteriaceae</taxon>
        <taxon>Schumannella</taxon>
    </lineage>
</organism>
<dbReference type="Proteomes" id="UP000316252">
    <property type="component" value="Unassembled WGS sequence"/>
</dbReference>
<dbReference type="InterPro" id="IPR015854">
    <property type="entry name" value="ABC_transpr_LolD-like"/>
</dbReference>
<proteinExistence type="predicted"/>
<dbReference type="InterPro" id="IPR003593">
    <property type="entry name" value="AAA+_ATPase"/>
</dbReference>
<dbReference type="InterPro" id="IPR003439">
    <property type="entry name" value="ABC_transporter-like_ATP-bd"/>
</dbReference>
<dbReference type="InterPro" id="IPR027417">
    <property type="entry name" value="P-loop_NTPase"/>
</dbReference>
<gene>
    <name evidence="5" type="ORF">FJ657_03360</name>
</gene>
<dbReference type="GO" id="GO:0005524">
    <property type="term" value="F:ATP binding"/>
    <property type="evidence" value="ECO:0007669"/>
    <property type="project" value="UniProtKB-KW"/>
</dbReference>
<dbReference type="InterPro" id="IPR017911">
    <property type="entry name" value="MacB-like_ATP-bd"/>
</dbReference>
<evidence type="ECO:0000256" key="3">
    <source>
        <dbReference type="ARBA" id="ARBA00022840"/>
    </source>
</evidence>
<evidence type="ECO:0000256" key="2">
    <source>
        <dbReference type="ARBA" id="ARBA00022741"/>
    </source>
</evidence>
<dbReference type="InterPro" id="IPR017871">
    <property type="entry name" value="ABC_transporter-like_CS"/>
</dbReference>
<dbReference type="PROSITE" id="PS00211">
    <property type="entry name" value="ABC_TRANSPORTER_1"/>
    <property type="match status" value="1"/>
</dbReference>
<protein>
    <submittedName>
        <fullName evidence="5">ABC transporter ATP-binding protein</fullName>
    </submittedName>
</protein>
<feature type="domain" description="ABC transporter" evidence="4">
    <location>
        <begin position="2"/>
        <end position="231"/>
    </location>
</feature>
<dbReference type="RefSeq" id="WP_141162234.1">
    <property type="nucleotide sequence ID" value="NZ_VHQG01000001.1"/>
</dbReference>
<keyword evidence="6" id="KW-1185">Reference proteome</keyword>
<evidence type="ECO:0000256" key="1">
    <source>
        <dbReference type="ARBA" id="ARBA00022448"/>
    </source>
</evidence>
<dbReference type="PANTHER" id="PTHR24220:SF685">
    <property type="entry name" value="ABC TRANSPORTER RELATED"/>
    <property type="match status" value="1"/>
</dbReference>
<dbReference type="AlphaFoldDB" id="A0A506Y532"/>
<sequence>MITLDDITLTFPDGDARITAVDHVSLTAPNGVVTGITGPSGSGKSSILAVAATLIRPDSGRVWIGDTDAAALSRDDATALRRDSIGIVFQQSNLLPSLTAREQLLVMAELGGRSRRSRAAVRLRADDLLDAVGLSGHRDKRPAQLSGGQRQRVAIARALVNDPGVLLVDEPTSALDQERGGEIMDLLARLTRERQTATLLITHDLVHRDALDELITVVDGRASTAAHRVEA</sequence>
<dbReference type="Pfam" id="PF00005">
    <property type="entry name" value="ABC_tran"/>
    <property type="match status" value="1"/>
</dbReference>